<keyword evidence="4 5" id="KW-0413">Isomerase</keyword>
<evidence type="ECO:0000256" key="3">
    <source>
        <dbReference type="ARBA" id="ARBA00023110"/>
    </source>
</evidence>
<dbReference type="InterPro" id="IPR001179">
    <property type="entry name" value="PPIase_FKBP_dom"/>
</dbReference>
<evidence type="ECO:0000256" key="1">
    <source>
        <dbReference type="ARBA" id="ARBA00000971"/>
    </source>
</evidence>
<name>A0A2V3ZWV6_9BACT</name>
<dbReference type="PROSITE" id="PS51257">
    <property type="entry name" value="PROKAR_LIPOPROTEIN"/>
    <property type="match status" value="1"/>
</dbReference>
<dbReference type="GO" id="GO:0006457">
    <property type="term" value="P:protein folding"/>
    <property type="evidence" value="ECO:0007669"/>
    <property type="project" value="InterPro"/>
</dbReference>
<evidence type="ECO:0000256" key="2">
    <source>
        <dbReference type="ARBA" id="ARBA00006577"/>
    </source>
</evidence>
<accession>A0A2V3ZWV6</accession>
<feature type="domain" description="PPIase FKBP-type" evidence="7">
    <location>
        <begin position="184"/>
        <end position="269"/>
    </location>
</feature>
<dbReference type="Pfam" id="PF01346">
    <property type="entry name" value="FKBP_N"/>
    <property type="match status" value="1"/>
</dbReference>
<dbReference type="SUPFAM" id="SSF54534">
    <property type="entry name" value="FKBP-like"/>
    <property type="match status" value="1"/>
</dbReference>
<evidence type="ECO:0000313" key="9">
    <source>
        <dbReference type="Proteomes" id="UP000248079"/>
    </source>
</evidence>
<dbReference type="RefSeq" id="WP_110360786.1">
    <property type="nucleotide sequence ID" value="NZ_QFLI01000004.1"/>
</dbReference>
<dbReference type="AlphaFoldDB" id="A0A2V3ZWV6"/>
<dbReference type="Gene3D" id="3.10.50.40">
    <property type="match status" value="1"/>
</dbReference>
<evidence type="ECO:0000313" key="8">
    <source>
        <dbReference type="EMBL" id="PXY01155.1"/>
    </source>
</evidence>
<evidence type="ECO:0000256" key="6">
    <source>
        <dbReference type="RuleBase" id="RU003915"/>
    </source>
</evidence>
<dbReference type="InterPro" id="IPR000774">
    <property type="entry name" value="PPIase_FKBP_N"/>
</dbReference>
<keyword evidence="9" id="KW-1185">Reference proteome</keyword>
<dbReference type="Gene3D" id="1.10.287.460">
    <property type="entry name" value="Peptidyl-prolyl cis-trans isomerase, FKBP-type, N-terminal domain"/>
    <property type="match status" value="1"/>
</dbReference>
<dbReference type="Pfam" id="PF00254">
    <property type="entry name" value="FKBP_C"/>
    <property type="match status" value="1"/>
</dbReference>
<dbReference type="EMBL" id="QFLI01000004">
    <property type="protein sequence ID" value="PXY01155.1"/>
    <property type="molecule type" value="Genomic_DNA"/>
</dbReference>
<dbReference type="PROSITE" id="PS50059">
    <property type="entry name" value="FKBP_PPIASE"/>
    <property type="match status" value="1"/>
</dbReference>
<comment type="catalytic activity">
    <reaction evidence="1 5 6">
        <text>[protein]-peptidylproline (omega=180) = [protein]-peptidylproline (omega=0)</text>
        <dbReference type="Rhea" id="RHEA:16237"/>
        <dbReference type="Rhea" id="RHEA-COMP:10747"/>
        <dbReference type="Rhea" id="RHEA-COMP:10748"/>
        <dbReference type="ChEBI" id="CHEBI:83833"/>
        <dbReference type="ChEBI" id="CHEBI:83834"/>
        <dbReference type="EC" id="5.2.1.8"/>
    </reaction>
</comment>
<sequence length="273" mass="30891">MKRSSIILALLAVIVIFSACNKVPRSGKLKFKNSVDSVSYALGYIEANNYKKSFERMPFQMDTAAMVAFAKAVAKTKLSERYVEFRKNQFEDLNEDVFYKGFLNELAYGKSYFSEMSADIYLRKIFEKQKAQKDSLKKEEGIANLAKGKKFLEENKAREGVIETESGLQYEIIKEGTGKVAQLTDRVKCVYHGTLIDGTVFDSSKERGDTTAFGVNRVIKGWTEALQLMPEGSEWRLYIPGDLAYGERGSQKIGPNETLIFDINLVEVVEKKK</sequence>
<evidence type="ECO:0000259" key="7">
    <source>
        <dbReference type="PROSITE" id="PS50059"/>
    </source>
</evidence>
<dbReference type="OrthoDB" id="9814548at2"/>
<comment type="similarity">
    <text evidence="2 6">Belongs to the FKBP-type PPIase family.</text>
</comment>
<reference evidence="8 9" key="1">
    <citation type="submission" date="2018-05" db="EMBL/GenBank/DDBJ databases">
        <title>Marinifilum breve JC075T sp. nov., a marine bacterium isolated from Yongle Blue Hole in the South China Sea.</title>
        <authorList>
            <person name="Fu T."/>
        </authorList>
    </citation>
    <scope>NUCLEOTIDE SEQUENCE [LARGE SCALE GENOMIC DNA]</scope>
    <source>
        <strain evidence="8 9">JC075</strain>
    </source>
</reference>
<evidence type="ECO:0000256" key="4">
    <source>
        <dbReference type="ARBA" id="ARBA00023235"/>
    </source>
</evidence>
<protein>
    <recommendedName>
        <fullName evidence="6">Peptidyl-prolyl cis-trans isomerase</fullName>
        <ecNumber evidence="6">5.2.1.8</ecNumber>
    </recommendedName>
</protein>
<dbReference type="PANTHER" id="PTHR43811:SF19">
    <property type="entry name" value="39 KDA FK506-BINDING NUCLEAR PROTEIN"/>
    <property type="match status" value="1"/>
</dbReference>
<dbReference type="Proteomes" id="UP000248079">
    <property type="component" value="Unassembled WGS sequence"/>
</dbReference>
<dbReference type="EC" id="5.2.1.8" evidence="6"/>
<proteinExistence type="inferred from homology"/>
<dbReference type="InterPro" id="IPR046357">
    <property type="entry name" value="PPIase_dom_sf"/>
</dbReference>
<dbReference type="GO" id="GO:0003755">
    <property type="term" value="F:peptidyl-prolyl cis-trans isomerase activity"/>
    <property type="evidence" value="ECO:0007669"/>
    <property type="project" value="UniProtKB-UniRule"/>
</dbReference>
<comment type="caution">
    <text evidence="8">The sequence shown here is derived from an EMBL/GenBank/DDBJ whole genome shotgun (WGS) entry which is preliminary data.</text>
</comment>
<gene>
    <name evidence="8" type="ORF">DF185_10920</name>
</gene>
<dbReference type="InterPro" id="IPR036944">
    <property type="entry name" value="PPIase_FKBP_N_sf"/>
</dbReference>
<organism evidence="8 9">
    <name type="scientific">Marinifilum breve</name>
    <dbReference type="NCBI Taxonomy" id="2184082"/>
    <lineage>
        <taxon>Bacteria</taxon>
        <taxon>Pseudomonadati</taxon>
        <taxon>Bacteroidota</taxon>
        <taxon>Bacteroidia</taxon>
        <taxon>Marinilabiliales</taxon>
        <taxon>Marinifilaceae</taxon>
    </lineage>
</organism>
<evidence type="ECO:0000256" key="5">
    <source>
        <dbReference type="PROSITE-ProRule" id="PRU00277"/>
    </source>
</evidence>
<keyword evidence="3 5" id="KW-0697">Rotamase</keyword>
<dbReference type="PANTHER" id="PTHR43811">
    <property type="entry name" value="FKBP-TYPE PEPTIDYL-PROLYL CIS-TRANS ISOMERASE FKPA"/>
    <property type="match status" value="1"/>
</dbReference>